<evidence type="ECO:0000313" key="2">
    <source>
        <dbReference type="Proteomes" id="UP000198310"/>
    </source>
</evidence>
<dbReference type="RefSeq" id="WP_089334549.1">
    <property type="nucleotide sequence ID" value="NZ_FZNS01000034.1"/>
</dbReference>
<name>A0A239BKY3_9BACT</name>
<protein>
    <submittedName>
        <fullName evidence="1">Winged helix-turn helix</fullName>
    </submittedName>
</protein>
<organism evidence="1 2">
    <name type="scientific">Hymenobacter mucosus</name>
    <dbReference type="NCBI Taxonomy" id="1411120"/>
    <lineage>
        <taxon>Bacteria</taxon>
        <taxon>Pseudomonadati</taxon>
        <taxon>Bacteroidota</taxon>
        <taxon>Cytophagia</taxon>
        <taxon>Cytophagales</taxon>
        <taxon>Hymenobacteraceae</taxon>
        <taxon>Hymenobacter</taxon>
    </lineage>
</organism>
<proteinExistence type="predicted"/>
<dbReference type="EMBL" id="FZNS01000034">
    <property type="protein sequence ID" value="SNS08867.1"/>
    <property type="molecule type" value="Genomic_DNA"/>
</dbReference>
<dbReference type="AlphaFoldDB" id="A0A239BKY3"/>
<gene>
    <name evidence="1" type="ORF">SAMN06269173_1341</name>
</gene>
<evidence type="ECO:0000313" key="1">
    <source>
        <dbReference type="EMBL" id="SNS08867.1"/>
    </source>
</evidence>
<dbReference type="Pfam" id="PF13551">
    <property type="entry name" value="HTH_29"/>
    <property type="match status" value="1"/>
</dbReference>
<dbReference type="InterPro" id="IPR009057">
    <property type="entry name" value="Homeodomain-like_sf"/>
</dbReference>
<sequence>MRRPATELSSEEVTCLEACSQHGPHPRMRRRALAVLGHHRGQTLPQLAALFAVRYATVHGWVQAWHRAGLAGLAEGRRAGRPPKLAPAAQKK</sequence>
<dbReference type="SUPFAM" id="SSF46689">
    <property type="entry name" value="Homeodomain-like"/>
    <property type="match status" value="1"/>
</dbReference>
<reference evidence="2" key="1">
    <citation type="submission" date="2017-06" db="EMBL/GenBank/DDBJ databases">
        <authorList>
            <person name="Varghese N."/>
            <person name="Submissions S."/>
        </authorList>
    </citation>
    <scope>NUCLEOTIDE SEQUENCE [LARGE SCALE GENOMIC DNA]</scope>
    <source>
        <strain evidence="2">DSM 28041</strain>
    </source>
</reference>
<accession>A0A239BKY3</accession>
<keyword evidence="2" id="KW-1185">Reference proteome</keyword>
<dbReference type="Proteomes" id="UP000198310">
    <property type="component" value="Unassembled WGS sequence"/>
</dbReference>